<keyword evidence="2" id="KW-1185">Reference proteome</keyword>
<organism evidence="1 2">
    <name type="scientific">Kickxella alabastrina</name>
    <dbReference type="NCBI Taxonomy" id="61397"/>
    <lineage>
        <taxon>Eukaryota</taxon>
        <taxon>Fungi</taxon>
        <taxon>Fungi incertae sedis</taxon>
        <taxon>Zoopagomycota</taxon>
        <taxon>Kickxellomycotina</taxon>
        <taxon>Kickxellomycetes</taxon>
        <taxon>Kickxellales</taxon>
        <taxon>Kickxellaceae</taxon>
        <taxon>Kickxella</taxon>
    </lineage>
</organism>
<sequence>MSSGKKTEWTEDSPAPDNSNNNNKAGASTPAPNGSSGSSNIAVTNNASNTGAASSSAGRSGASQKQVEKIVLQYLKSKGYKDAEKALRENANIDGLETTLSDLASAFPSNEVGSDANIPNWILFYNEAEQGNPDAYSQSYRELRRWIDSSLDVYKHELYAASYPIFVHSYMDLLVRGLAEKAEEFMALYSSDHAISHGRDIGVLGTLKTASHVEENELAKLFRANKYGVRMTRVGFELLLSFLQDHHHTLLMRTVNQHLNIRTVDGTVPISSEAEADVGITGHTQNQLDLFNSQDIALGSAPLDAFVRDEVDRILQHEIGRRAKDATSREAAALLETFAKVKQENSANALPMREAIPMPPPRGVDVDHQMANLKALRKRIALGPAALPSICMYTLHNSGGNMNCAAVSEDLSLLAGGFSDSYVKLWSLKREPLRGFQSNFYPASINSEEDIESVREKTTDDHRKLIGHSGPVYGLDMSFDSKYLISCSEDKTARLWSLDTYTNVVCYKGHNYPVWDVSFAPQGFYFATASHDRTARLWSCDHIYALRIFAGHLSDVNCVRFHPNSKYIVTGSSDKSVRLWDVQRGSCVRVFTGHTGSVDCVAISPDGRVMASAGEDQTVSVWDLGSGRCMDTMTAHTGPVYSLAFSQEGTLLLSGSADEAVRAWDIKRSASASDHPIIAQRRDERQQQQQQQGVDGDDSEAMEVDGQENGAKKSATANGTGAATAAAESKKRDAAGIWKSKRVTESDSLLKTWRTKSTPVYNIIMTKRNLAVATGAFTL</sequence>
<gene>
    <name evidence="1" type="primary">TAF5_2</name>
    <name evidence="1" type="ORF">LPJ66_002110</name>
</gene>
<dbReference type="EMBL" id="JANBPG010000153">
    <property type="protein sequence ID" value="KAJ1899430.1"/>
    <property type="molecule type" value="Genomic_DNA"/>
</dbReference>
<evidence type="ECO:0000313" key="1">
    <source>
        <dbReference type="EMBL" id="KAJ1899430.1"/>
    </source>
</evidence>
<name>A0ACC1IRD7_9FUNG</name>
<reference evidence="1" key="1">
    <citation type="submission" date="2022-07" db="EMBL/GenBank/DDBJ databases">
        <title>Phylogenomic reconstructions and comparative analyses of Kickxellomycotina fungi.</title>
        <authorList>
            <person name="Reynolds N.K."/>
            <person name="Stajich J.E."/>
            <person name="Barry K."/>
            <person name="Grigoriev I.V."/>
            <person name="Crous P."/>
            <person name="Smith M.E."/>
        </authorList>
    </citation>
    <scope>NUCLEOTIDE SEQUENCE</scope>
    <source>
        <strain evidence="1">Benny 63K</strain>
    </source>
</reference>
<accession>A0ACC1IRD7</accession>
<comment type="caution">
    <text evidence="1">The sequence shown here is derived from an EMBL/GenBank/DDBJ whole genome shotgun (WGS) entry which is preliminary data.</text>
</comment>
<proteinExistence type="predicted"/>
<evidence type="ECO:0000313" key="2">
    <source>
        <dbReference type="Proteomes" id="UP001150581"/>
    </source>
</evidence>
<dbReference type="Proteomes" id="UP001150581">
    <property type="component" value="Unassembled WGS sequence"/>
</dbReference>
<protein>
    <submittedName>
        <fullName evidence="1">Transcription initiation factor TFIID subunit 5</fullName>
    </submittedName>
</protein>